<organism evidence="1 2">
    <name type="scientific">Paramaledivibacter caminithermalis (strain DSM 15212 / CIP 107654 / DViRD3)</name>
    <name type="common">Clostridium caminithermale</name>
    <dbReference type="NCBI Taxonomy" id="1121301"/>
    <lineage>
        <taxon>Bacteria</taxon>
        <taxon>Bacillati</taxon>
        <taxon>Bacillota</taxon>
        <taxon>Clostridia</taxon>
        <taxon>Peptostreptococcales</taxon>
        <taxon>Caminicellaceae</taxon>
        <taxon>Paramaledivibacter</taxon>
    </lineage>
</organism>
<protein>
    <submittedName>
        <fullName evidence="1">Uncharacterized protein</fullName>
    </submittedName>
</protein>
<dbReference type="Proteomes" id="UP000184465">
    <property type="component" value="Unassembled WGS sequence"/>
</dbReference>
<dbReference type="EMBL" id="FRAG01000003">
    <property type="protein sequence ID" value="SHJ58996.1"/>
    <property type="molecule type" value="Genomic_DNA"/>
</dbReference>
<name>A0A1M6KJ66_PARC5</name>
<evidence type="ECO:0000313" key="1">
    <source>
        <dbReference type="EMBL" id="SHJ58996.1"/>
    </source>
</evidence>
<dbReference type="STRING" id="1121301.SAMN02745912_00427"/>
<gene>
    <name evidence="1" type="ORF">SAMN02745912_00427</name>
</gene>
<sequence length="57" mass="6674">MTDINKLIEFQNTSFSNETKDTNIRVKMSTIQKEALKMMSIVRKTTISKLIWRILLA</sequence>
<dbReference type="RefSeq" id="WP_165613012.1">
    <property type="nucleotide sequence ID" value="NZ_FRAG01000003.1"/>
</dbReference>
<keyword evidence="2" id="KW-1185">Reference proteome</keyword>
<reference evidence="1 2" key="1">
    <citation type="submission" date="2016-11" db="EMBL/GenBank/DDBJ databases">
        <authorList>
            <person name="Jaros S."/>
            <person name="Januszkiewicz K."/>
            <person name="Wedrychowicz H."/>
        </authorList>
    </citation>
    <scope>NUCLEOTIDE SEQUENCE [LARGE SCALE GENOMIC DNA]</scope>
    <source>
        <strain evidence="1 2">DSM 15212</strain>
    </source>
</reference>
<evidence type="ECO:0000313" key="2">
    <source>
        <dbReference type="Proteomes" id="UP000184465"/>
    </source>
</evidence>
<accession>A0A1M6KJ66</accession>
<proteinExistence type="predicted"/>
<dbReference type="AlphaFoldDB" id="A0A1M6KJ66"/>